<dbReference type="OrthoDB" id="9765195at2"/>
<organism evidence="1 2">
    <name type="scientific">Sphingopyxis witflariensis</name>
    <dbReference type="NCBI Taxonomy" id="173675"/>
    <lineage>
        <taxon>Bacteria</taxon>
        <taxon>Pseudomonadati</taxon>
        <taxon>Pseudomonadota</taxon>
        <taxon>Alphaproteobacteria</taxon>
        <taxon>Sphingomonadales</taxon>
        <taxon>Sphingomonadaceae</taxon>
        <taxon>Sphingopyxis</taxon>
    </lineage>
</organism>
<protein>
    <submittedName>
        <fullName evidence="1">Uncharacterized protein</fullName>
    </submittedName>
</protein>
<sequence>MRSSTPYADGSDFTTTGQPIDWLDEGYYKVRLHGGGPWVPCYVTLEDGDRDPDTWELLSDQWLSAIWHPRTDSPDAFSINPRRLFNRARRITREEYLWLISLRTIPRLSLAP</sequence>
<dbReference type="EMBL" id="NISJ01000004">
    <property type="protein sequence ID" value="OWQ97985.1"/>
    <property type="molecule type" value="Genomic_DNA"/>
</dbReference>
<proteinExistence type="predicted"/>
<keyword evidence="2" id="KW-1185">Reference proteome</keyword>
<dbReference type="RefSeq" id="WP_088472599.1">
    <property type="nucleotide sequence ID" value="NZ_NISJ01000004.1"/>
</dbReference>
<accession>A0A246JY27</accession>
<reference evidence="1 2" key="1">
    <citation type="journal article" date="2002" name="Int. J. Syst. Evol. Microbiol.">
        <title>Sphingopyxis witflariensis sp. nov., isolated from activated sludge.</title>
        <authorList>
            <person name="Kampfer P."/>
            <person name="Witzenberger R."/>
            <person name="Denner E.B."/>
            <person name="Busse H.J."/>
            <person name="Neef A."/>
        </authorList>
    </citation>
    <scope>NUCLEOTIDE SEQUENCE [LARGE SCALE GENOMIC DNA]</scope>
    <source>
        <strain evidence="1 2">DSM 14551</strain>
    </source>
</reference>
<evidence type="ECO:0000313" key="2">
    <source>
        <dbReference type="Proteomes" id="UP000197097"/>
    </source>
</evidence>
<name>A0A246JY27_9SPHN</name>
<dbReference type="Proteomes" id="UP000197097">
    <property type="component" value="Unassembled WGS sequence"/>
</dbReference>
<gene>
    <name evidence="1" type="ORF">CDQ91_10215</name>
</gene>
<evidence type="ECO:0000313" key="1">
    <source>
        <dbReference type="EMBL" id="OWQ97985.1"/>
    </source>
</evidence>
<comment type="caution">
    <text evidence="1">The sequence shown here is derived from an EMBL/GenBank/DDBJ whole genome shotgun (WGS) entry which is preliminary data.</text>
</comment>
<dbReference type="AlphaFoldDB" id="A0A246JY27"/>